<accession>A0A326RZ46</accession>
<dbReference type="InterPro" id="IPR052711">
    <property type="entry name" value="Zinc_ADH-like"/>
</dbReference>
<dbReference type="OrthoDB" id="9787435at2"/>
<dbReference type="InterPro" id="IPR011032">
    <property type="entry name" value="GroES-like_sf"/>
</dbReference>
<dbReference type="SUPFAM" id="SSF51735">
    <property type="entry name" value="NAD(P)-binding Rossmann-fold domains"/>
    <property type="match status" value="1"/>
</dbReference>
<dbReference type="Pfam" id="PF08240">
    <property type="entry name" value="ADH_N"/>
    <property type="match status" value="1"/>
</dbReference>
<dbReference type="AlphaFoldDB" id="A0A326RZ46"/>
<dbReference type="PANTHER" id="PTHR45033:SF3">
    <property type="entry name" value="DEHYDROGENASE, PUTATIVE (AFU_ORTHOLOGUE AFUA_2G13270)-RELATED"/>
    <property type="match status" value="1"/>
</dbReference>
<dbReference type="EMBL" id="QKTX01000005">
    <property type="protein sequence ID" value="PZV83816.1"/>
    <property type="molecule type" value="Genomic_DNA"/>
</dbReference>
<organism evidence="2 3">
    <name type="scientific">Algoriphagus aquaeductus</name>
    <dbReference type="NCBI Taxonomy" id="475299"/>
    <lineage>
        <taxon>Bacteria</taxon>
        <taxon>Pseudomonadati</taxon>
        <taxon>Bacteroidota</taxon>
        <taxon>Cytophagia</taxon>
        <taxon>Cytophagales</taxon>
        <taxon>Cyclobacteriaceae</taxon>
        <taxon>Algoriphagus</taxon>
    </lineage>
</organism>
<dbReference type="InterPro" id="IPR036291">
    <property type="entry name" value="NAD(P)-bd_dom_sf"/>
</dbReference>
<dbReference type="GO" id="GO:0016491">
    <property type="term" value="F:oxidoreductase activity"/>
    <property type="evidence" value="ECO:0007669"/>
    <property type="project" value="InterPro"/>
</dbReference>
<comment type="caution">
    <text evidence="2">The sequence shown here is derived from an EMBL/GenBank/DDBJ whole genome shotgun (WGS) entry which is preliminary data.</text>
</comment>
<evidence type="ECO:0000313" key="2">
    <source>
        <dbReference type="EMBL" id="PZV83816.1"/>
    </source>
</evidence>
<dbReference type="Pfam" id="PF00107">
    <property type="entry name" value="ADH_zinc_N"/>
    <property type="match status" value="1"/>
</dbReference>
<gene>
    <name evidence="2" type="ORF">CLV31_10539</name>
</gene>
<evidence type="ECO:0000259" key="1">
    <source>
        <dbReference type="SMART" id="SM00829"/>
    </source>
</evidence>
<sequence>MKGIVLNRALEDKIQLSDLPLPEPKKDEVIVRIKAAALNHRDEWSRKGLYPNLKDGIVLGSDGAGIVETVGSDEFSHWLGKEVIINPALHWGANQLVQSRNFEILGMPRNGTLAEYVAVPADRIHSKPSHLTWEEAAALPLAGLTAFRALVYQGQVKSGEKVLVTGIGGGVAQFAAQFALALVAEVYVSSSKEEKSQKALSLGVKASFNYTSEAWVQEALDQTGGFDLIIDGAAGDPLNQLISVTKPGGRIVFYGATMGNPGKLEARKIFWNQLKIMGSTMGSDRDFDGMMELVEKYQIHPLVDGVFPLEKAVEAFDRMKKGLQLGKIVLTP</sequence>
<reference evidence="2 3" key="1">
    <citation type="submission" date="2018-06" db="EMBL/GenBank/DDBJ databases">
        <title>Genomic Encyclopedia of Archaeal and Bacterial Type Strains, Phase II (KMG-II): from individual species to whole genera.</title>
        <authorList>
            <person name="Goeker M."/>
        </authorList>
    </citation>
    <scope>NUCLEOTIDE SEQUENCE [LARGE SCALE GENOMIC DNA]</scope>
    <source>
        <strain evidence="2 3">T4</strain>
    </source>
</reference>
<keyword evidence="3" id="KW-1185">Reference proteome</keyword>
<dbReference type="PANTHER" id="PTHR45033">
    <property type="match status" value="1"/>
</dbReference>
<feature type="domain" description="Enoyl reductase (ER)" evidence="1">
    <location>
        <begin position="9"/>
        <end position="330"/>
    </location>
</feature>
<evidence type="ECO:0000313" key="3">
    <source>
        <dbReference type="Proteomes" id="UP000248917"/>
    </source>
</evidence>
<dbReference type="InterPro" id="IPR013154">
    <property type="entry name" value="ADH-like_N"/>
</dbReference>
<proteinExistence type="predicted"/>
<dbReference type="SMART" id="SM00829">
    <property type="entry name" value="PKS_ER"/>
    <property type="match status" value="1"/>
</dbReference>
<dbReference type="InterPro" id="IPR013149">
    <property type="entry name" value="ADH-like_C"/>
</dbReference>
<dbReference type="InterPro" id="IPR020843">
    <property type="entry name" value="ER"/>
</dbReference>
<dbReference type="SUPFAM" id="SSF50129">
    <property type="entry name" value="GroES-like"/>
    <property type="match status" value="1"/>
</dbReference>
<dbReference type="Proteomes" id="UP000248917">
    <property type="component" value="Unassembled WGS sequence"/>
</dbReference>
<dbReference type="RefSeq" id="WP_111392434.1">
    <property type="nucleotide sequence ID" value="NZ_QKTX01000005.1"/>
</dbReference>
<protein>
    <submittedName>
        <fullName evidence="2">NADPH:quinone reductase-like Zn-dependent oxidoreductase</fullName>
    </submittedName>
</protein>
<dbReference type="Gene3D" id="3.40.50.720">
    <property type="entry name" value="NAD(P)-binding Rossmann-like Domain"/>
    <property type="match status" value="1"/>
</dbReference>
<name>A0A326RZ46_9BACT</name>
<dbReference type="Gene3D" id="3.90.180.10">
    <property type="entry name" value="Medium-chain alcohol dehydrogenases, catalytic domain"/>
    <property type="match status" value="1"/>
</dbReference>